<dbReference type="RefSeq" id="WP_122899759.1">
    <property type="nucleotide sequence ID" value="NZ_RHIB01000002.1"/>
</dbReference>
<evidence type="ECO:0000313" key="3">
    <source>
        <dbReference type="Proteomes" id="UP000278746"/>
    </source>
</evidence>
<dbReference type="OrthoDB" id="2864457at2"/>
<dbReference type="AlphaFoldDB" id="A0A3M7TRS7"/>
<gene>
    <name evidence="2" type="ORF">EBO34_14455</name>
</gene>
<dbReference type="Proteomes" id="UP000278746">
    <property type="component" value="Unassembled WGS sequence"/>
</dbReference>
<keyword evidence="3" id="KW-1185">Reference proteome</keyword>
<keyword evidence="1" id="KW-0812">Transmembrane</keyword>
<feature type="transmembrane region" description="Helical" evidence="1">
    <location>
        <begin position="85"/>
        <end position="106"/>
    </location>
</feature>
<keyword evidence="1" id="KW-0472">Membrane</keyword>
<protein>
    <submittedName>
        <fullName evidence="2">Uncharacterized protein</fullName>
    </submittedName>
</protein>
<dbReference type="EMBL" id="RHIB01000002">
    <property type="protein sequence ID" value="RNA67899.1"/>
    <property type="molecule type" value="Genomic_DNA"/>
</dbReference>
<proteinExistence type="predicted"/>
<keyword evidence="1" id="KW-1133">Transmembrane helix</keyword>
<feature type="transmembrane region" description="Helical" evidence="1">
    <location>
        <begin position="43"/>
        <end position="64"/>
    </location>
</feature>
<evidence type="ECO:0000256" key="1">
    <source>
        <dbReference type="SAM" id="Phobius"/>
    </source>
</evidence>
<sequence>MSLKKSVLYVVLAMLFISLFFAGDQLSEQMREQMARNFAVMPYVLLIPLTGLPMGLIIGVHWLIGEVRKTGRWLIRWEKMIFFGLPFLYLMLYPALFYSNITFLILPVNAFSLTLLNAHSAIIGGLVRICCCDELL</sequence>
<feature type="transmembrane region" description="Helical" evidence="1">
    <location>
        <begin position="7"/>
        <end position="23"/>
    </location>
</feature>
<name>A0A3M7TRS7_9BACI</name>
<evidence type="ECO:0000313" key="2">
    <source>
        <dbReference type="EMBL" id="RNA67899.1"/>
    </source>
</evidence>
<comment type="caution">
    <text evidence="2">The sequence shown here is derived from an EMBL/GenBank/DDBJ whole genome shotgun (WGS) entry which is preliminary data.</text>
</comment>
<reference evidence="2 3" key="1">
    <citation type="submission" date="2018-10" db="EMBL/GenBank/DDBJ databases">
        <title>Bacillus Keqinensis sp. nov., a moderately halophilic bacterium isolated from a saline-alkaline lake.</title>
        <authorList>
            <person name="Wang H."/>
        </authorList>
    </citation>
    <scope>NUCLEOTIDE SEQUENCE [LARGE SCALE GENOMIC DNA]</scope>
    <source>
        <strain evidence="2 3">KQ-3</strain>
    </source>
</reference>
<accession>A0A3M7TRS7</accession>
<organism evidence="2 3">
    <name type="scientific">Alteribacter keqinensis</name>
    <dbReference type="NCBI Taxonomy" id="2483800"/>
    <lineage>
        <taxon>Bacteria</taxon>
        <taxon>Bacillati</taxon>
        <taxon>Bacillota</taxon>
        <taxon>Bacilli</taxon>
        <taxon>Bacillales</taxon>
        <taxon>Bacillaceae</taxon>
        <taxon>Alteribacter</taxon>
    </lineage>
</organism>